<dbReference type="Proteomes" id="UP000324632">
    <property type="component" value="Chromosome 3"/>
</dbReference>
<protein>
    <submittedName>
        <fullName evidence="1">Uncharacterized protein</fullName>
    </submittedName>
</protein>
<organism evidence="1 2">
    <name type="scientific">Triplophysa tibetana</name>
    <dbReference type="NCBI Taxonomy" id="1572043"/>
    <lineage>
        <taxon>Eukaryota</taxon>
        <taxon>Metazoa</taxon>
        <taxon>Chordata</taxon>
        <taxon>Craniata</taxon>
        <taxon>Vertebrata</taxon>
        <taxon>Euteleostomi</taxon>
        <taxon>Actinopterygii</taxon>
        <taxon>Neopterygii</taxon>
        <taxon>Teleostei</taxon>
        <taxon>Ostariophysi</taxon>
        <taxon>Cypriniformes</taxon>
        <taxon>Nemacheilidae</taxon>
        <taxon>Triplophysa</taxon>
    </lineage>
</organism>
<gene>
    <name evidence="1" type="ORF">E1301_Tti005208</name>
</gene>
<name>A0A5A9PPY8_9TELE</name>
<proteinExistence type="predicted"/>
<sequence>MACEFGSLGNSSDLINPIISEQSINAQLIQMKVRVFTIAEIWLANMTVTQDYEAPMCREMPQCLHLANGRGRSRQILLSGPMGWKDAACTNTGAGLERTEQLWKASGASPTPCHLEQTTPRRQQHQFVREGQKITSHLSIRLEAGHLSMARDWKILADIGQKLIFPPEIGSTNLRPDMVLFTYP</sequence>
<keyword evidence="2" id="KW-1185">Reference proteome</keyword>
<evidence type="ECO:0000313" key="1">
    <source>
        <dbReference type="EMBL" id="KAA0723089.1"/>
    </source>
</evidence>
<comment type="caution">
    <text evidence="1">The sequence shown here is derived from an EMBL/GenBank/DDBJ whole genome shotgun (WGS) entry which is preliminary data.</text>
</comment>
<dbReference type="EMBL" id="SOYY01000003">
    <property type="protein sequence ID" value="KAA0723089.1"/>
    <property type="molecule type" value="Genomic_DNA"/>
</dbReference>
<dbReference type="AlphaFoldDB" id="A0A5A9PPY8"/>
<evidence type="ECO:0000313" key="2">
    <source>
        <dbReference type="Proteomes" id="UP000324632"/>
    </source>
</evidence>
<reference evidence="1 2" key="1">
    <citation type="journal article" date="2019" name="Mol. Ecol. Resour.">
        <title>Chromosome-level genome assembly of Triplophysa tibetana, a fish adapted to the harsh high-altitude environment of the Tibetan Plateau.</title>
        <authorList>
            <person name="Yang X."/>
            <person name="Liu H."/>
            <person name="Ma Z."/>
            <person name="Zou Y."/>
            <person name="Zou M."/>
            <person name="Mao Y."/>
            <person name="Li X."/>
            <person name="Wang H."/>
            <person name="Chen T."/>
            <person name="Wang W."/>
            <person name="Yang R."/>
        </authorList>
    </citation>
    <scope>NUCLEOTIDE SEQUENCE [LARGE SCALE GENOMIC DNA]</scope>
    <source>
        <strain evidence="1">TTIB1903HZAU</strain>
        <tissue evidence="1">Muscle</tissue>
    </source>
</reference>
<accession>A0A5A9PPY8</accession>